<proteinExistence type="predicted"/>
<evidence type="ECO:0000313" key="1">
    <source>
        <dbReference type="EMBL" id="RJS46932.1"/>
    </source>
</evidence>
<organism evidence="1 2">
    <name type="scientific">Nocardioides cavernaquae</name>
    <dbReference type="NCBI Taxonomy" id="2321396"/>
    <lineage>
        <taxon>Bacteria</taxon>
        <taxon>Bacillati</taxon>
        <taxon>Actinomycetota</taxon>
        <taxon>Actinomycetes</taxon>
        <taxon>Propionibacteriales</taxon>
        <taxon>Nocardioidaceae</taxon>
        <taxon>Nocardioides</taxon>
    </lineage>
</organism>
<gene>
    <name evidence="1" type="ORF">D4739_12365</name>
</gene>
<name>A0A3A5H980_9ACTN</name>
<sequence>MPAGYFRNSSGQSISNSAPFTVWSFTNPYNYSAGMFDPAQNTRIACTQSGQWLVDATVTWQFGTISSTGRATTTLGVFHLVDATEFSQPSESHRVDDAQVQSFTTPQGQQLSAIVTCNVGQYIKLFSNHNVGASQTASIDVRVRYLGTNAS</sequence>
<dbReference type="Proteomes" id="UP000276542">
    <property type="component" value="Unassembled WGS sequence"/>
</dbReference>
<keyword evidence="2" id="KW-1185">Reference proteome</keyword>
<dbReference type="AlphaFoldDB" id="A0A3A5H980"/>
<protein>
    <submittedName>
        <fullName evidence="1">Uncharacterized protein</fullName>
    </submittedName>
</protein>
<dbReference type="EMBL" id="QYRP01000002">
    <property type="protein sequence ID" value="RJS46932.1"/>
    <property type="molecule type" value="Genomic_DNA"/>
</dbReference>
<reference evidence="2" key="1">
    <citation type="submission" date="2018-09" db="EMBL/GenBank/DDBJ databases">
        <authorList>
            <person name="Zhu H."/>
        </authorList>
    </citation>
    <scope>NUCLEOTIDE SEQUENCE [LARGE SCALE GENOMIC DNA]</scope>
    <source>
        <strain evidence="2">K1W22B-1</strain>
    </source>
</reference>
<comment type="caution">
    <text evidence="1">The sequence shown here is derived from an EMBL/GenBank/DDBJ whole genome shotgun (WGS) entry which is preliminary data.</text>
</comment>
<accession>A0A3A5H980</accession>
<evidence type="ECO:0000313" key="2">
    <source>
        <dbReference type="Proteomes" id="UP000276542"/>
    </source>
</evidence>